<feature type="domain" description="GH16" evidence="18">
    <location>
        <begin position="36"/>
        <end position="244"/>
    </location>
</feature>
<keyword evidence="8" id="KW-0378">Hydrolase</keyword>
<reference evidence="19 20" key="1">
    <citation type="journal article" date="2024" name="J. Plant Pathol.">
        <title>Sequence and assembly of the genome of Seiridium unicorne, isolate CBS 538.82, causal agent of cypress canker disease.</title>
        <authorList>
            <person name="Scali E."/>
            <person name="Rocca G.D."/>
            <person name="Danti R."/>
            <person name="Garbelotto M."/>
            <person name="Barberini S."/>
            <person name="Baroncelli R."/>
            <person name="Emiliani G."/>
        </authorList>
    </citation>
    <scope>NUCLEOTIDE SEQUENCE [LARGE SCALE GENOMIC DNA]</scope>
    <source>
        <strain evidence="19 20">BM-138-508</strain>
    </source>
</reference>
<keyword evidence="7 17" id="KW-0732">Signal</keyword>
<protein>
    <recommendedName>
        <fullName evidence="3">chitinase</fullName>
        <ecNumber evidence="3">3.2.1.14</ecNumber>
    </recommendedName>
</protein>
<keyword evidence="9 16" id="KW-0472">Membrane</keyword>
<dbReference type="Gene3D" id="2.60.120.200">
    <property type="match status" value="1"/>
</dbReference>
<sequence>MHYTRLAGFILPAVALAQTYTDCNPTNTTCPSDTGLDSSSYTVDFTQGESDDWVMSYGDASYTSDGVGFTITESGNAPTMQSNFYFFFGTVSAVVKASNGTGIVSCVILESDDLDEIDWEWLGGDVDQVQTNYFGKGNTTSYDRGTYETVSDSQDTWHNYTIEWTSSYTTWYIDGSAVRTLNYADAVDGTNYPQTPMRVKLGSWAASDSGSEGTIEWAGGKTDFDDSPFTMYVESITIQNYNPGSTYTYGDLTGSYTSIEIDVANVTTTNETDTTSINSSSSTGSTNSTSSSDSSSSSESSSSGTSSSSSSTASTTGSSLTSAAVMAAPVVGQVLAVALAFCVYLF</sequence>
<dbReference type="PANTHER" id="PTHR10963">
    <property type="entry name" value="GLYCOSYL HYDROLASE-RELATED"/>
    <property type="match status" value="1"/>
</dbReference>
<dbReference type="CDD" id="cd02183">
    <property type="entry name" value="GH16_fungal_CRH1_transglycosylase"/>
    <property type="match status" value="1"/>
</dbReference>
<dbReference type="InterPro" id="IPR013320">
    <property type="entry name" value="ConA-like_dom_sf"/>
</dbReference>
<evidence type="ECO:0000256" key="11">
    <source>
        <dbReference type="ARBA" id="ARBA00023288"/>
    </source>
</evidence>
<dbReference type="PIRSF" id="PIRSF037299">
    <property type="entry name" value="Glycosidase_CRH1_prd"/>
    <property type="match status" value="1"/>
</dbReference>
<evidence type="ECO:0000256" key="13">
    <source>
        <dbReference type="ARBA" id="ARBA00023316"/>
    </source>
</evidence>
<dbReference type="Proteomes" id="UP001408356">
    <property type="component" value="Unassembled WGS sequence"/>
</dbReference>
<evidence type="ECO:0000256" key="17">
    <source>
        <dbReference type="SAM" id="SignalP"/>
    </source>
</evidence>
<evidence type="ECO:0000256" key="4">
    <source>
        <dbReference type="ARBA" id="ARBA00022622"/>
    </source>
</evidence>
<dbReference type="InterPro" id="IPR017168">
    <property type="entry name" value="CHR-like"/>
</dbReference>
<evidence type="ECO:0000256" key="5">
    <source>
        <dbReference type="ARBA" id="ARBA00022676"/>
    </source>
</evidence>
<evidence type="ECO:0000256" key="1">
    <source>
        <dbReference type="ARBA" id="ARBA00000822"/>
    </source>
</evidence>
<feature type="signal peptide" evidence="17">
    <location>
        <begin position="1"/>
        <end position="17"/>
    </location>
</feature>
<evidence type="ECO:0000256" key="9">
    <source>
        <dbReference type="ARBA" id="ARBA00023136"/>
    </source>
</evidence>
<accession>A0ABR2UT34</accession>
<dbReference type="InterPro" id="IPR000757">
    <property type="entry name" value="Beta-glucanase-like"/>
</dbReference>
<dbReference type="PANTHER" id="PTHR10963:SF27">
    <property type="entry name" value="GLYCOSIDASE-RELATED"/>
    <property type="match status" value="1"/>
</dbReference>
<comment type="caution">
    <text evidence="19">The sequence shown here is derived from an EMBL/GenBank/DDBJ whole genome shotgun (WGS) entry which is preliminary data.</text>
</comment>
<evidence type="ECO:0000256" key="12">
    <source>
        <dbReference type="ARBA" id="ARBA00023295"/>
    </source>
</evidence>
<feature type="transmembrane region" description="Helical" evidence="16">
    <location>
        <begin position="323"/>
        <end position="345"/>
    </location>
</feature>
<keyword evidence="12" id="KW-0326">Glycosidase</keyword>
<evidence type="ECO:0000256" key="10">
    <source>
        <dbReference type="ARBA" id="ARBA00023180"/>
    </source>
</evidence>
<evidence type="ECO:0000256" key="16">
    <source>
        <dbReference type="SAM" id="Phobius"/>
    </source>
</evidence>
<evidence type="ECO:0000256" key="7">
    <source>
        <dbReference type="ARBA" id="ARBA00022729"/>
    </source>
</evidence>
<keyword evidence="4" id="KW-0336">GPI-anchor</keyword>
<name>A0ABR2UT34_9PEZI</name>
<keyword evidence="16" id="KW-0812">Transmembrane</keyword>
<keyword evidence="16" id="KW-1133">Transmembrane helix</keyword>
<dbReference type="EMBL" id="JARVKF010000396">
    <property type="protein sequence ID" value="KAK9417628.1"/>
    <property type="molecule type" value="Genomic_DNA"/>
</dbReference>
<feature type="region of interest" description="Disordered" evidence="15">
    <location>
        <begin position="270"/>
        <end position="313"/>
    </location>
</feature>
<comment type="similarity">
    <text evidence="14">Belongs to the glycosyl hydrolase 16 family. CRH1 subfamily.</text>
</comment>
<evidence type="ECO:0000256" key="6">
    <source>
        <dbReference type="ARBA" id="ARBA00022679"/>
    </source>
</evidence>
<keyword evidence="6" id="KW-0808">Transferase</keyword>
<evidence type="ECO:0000256" key="15">
    <source>
        <dbReference type="SAM" id="MobiDB-lite"/>
    </source>
</evidence>
<evidence type="ECO:0000256" key="8">
    <source>
        <dbReference type="ARBA" id="ARBA00022801"/>
    </source>
</evidence>
<evidence type="ECO:0000259" key="18">
    <source>
        <dbReference type="PROSITE" id="PS51762"/>
    </source>
</evidence>
<keyword evidence="20" id="KW-1185">Reference proteome</keyword>
<organism evidence="19 20">
    <name type="scientific">Seiridium unicorne</name>
    <dbReference type="NCBI Taxonomy" id="138068"/>
    <lineage>
        <taxon>Eukaryota</taxon>
        <taxon>Fungi</taxon>
        <taxon>Dikarya</taxon>
        <taxon>Ascomycota</taxon>
        <taxon>Pezizomycotina</taxon>
        <taxon>Sordariomycetes</taxon>
        <taxon>Xylariomycetidae</taxon>
        <taxon>Amphisphaeriales</taxon>
        <taxon>Sporocadaceae</taxon>
        <taxon>Seiridium</taxon>
    </lineage>
</organism>
<dbReference type="PROSITE" id="PS51762">
    <property type="entry name" value="GH16_2"/>
    <property type="match status" value="1"/>
</dbReference>
<feature type="chain" id="PRO_5046027406" description="chitinase" evidence="17">
    <location>
        <begin position="18"/>
        <end position="346"/>
    </location>
</feature>
<evidence type="ECO:0000256" key="3">
    <source>
        <dbReference type="ARBA" id="ARBA00012729"/>
    </source>
</evidence>
<dbReference type="Pfam" id="PF00722">
    <property type="entry name" value="Glyco_hydro_16"/>
    <property type="match status" value="1"/>
</dbReference>
<proteinExistence type="inferred from homology"/>
<evidence type="ECO:0000313" key="19">
    <source>
        <dbReference type="EMBL" id="KAK9417628.1"/>
    </source>
</evidence>
<keyword evidence="5" id="KW-0328">Glycosyltransferase</keyword>
<dbReference type="EC" id="3.2.1.14" evidence="3"/>
<keyword evidence="10" id="KW-0325">Glycoprotein</keyword>
<comment type="catalytic activity">
    <reaction evidence="1">
        <text>Random endo-hydrolysis of N-acetyl-beta-D-glucosaminide (1-&gt;4)-beta-linkages in chitin and chitodextrins.</text>
        <dbReference type="EC" id="3.2.1.14"/>
    </reaction>
</comment>
<gene>
    <name evidence="19" type="ORF">SUNI508_01385</name>
</gene>
<keyword evidence="11" id="KW-0449">Lipoprotein</keyword>
<evidence type="ECO:0000313" key="20">
    <source>
        <dbReference type="Proteomes" id="UP001408356"/>
    </source>
</evidence>
<dbReference type="SUPFAM" id="SSF49899">
    <property type="entry name" value="Concanavalin A-like lectins/glucanases"/>
    <property type="match status" value="1"/>
</dbReference>
<evidence type="ECO:0000256" key="2">
    <source>
        <dbReference type="ARBA" id="ARBA00004589"/>
    </source>
</evidence>
<comment type="subcellular location">
    <subcellularLocation>
        <location evidence="2">Membrane</location>
        <topology evidence="2">Lipid-anchor</topology>
        <topology evidence="2">GPI-anchor</topology>
    </subcellularLocation>
</comment>
<keyword evidence="13" id="KW-0961">Cell wall biogenesis/degradation</keyword>
<evidence type="ECO:0000256" key="14">
    <source>
        <dbReference type="ARBA" id="ARBA00038074"/>
    </source>
</evidence>
<dbReference type="InterPro" id="IPR050546">
    <property type="entry name" value="Glycosyl_Hydrlase_16"/>
</dbReference>